<evidence type="ECO:0000313" key="6">
    <source>
        <dbReference type="EMBL" id="NEW46179.1"/>
    </source>
</evidence>
<dbReference type="GO" id="GO:0003677">
    <property type="term" value="F:DNA binding"/>
    <property type="evidence" value="ECO:0007669"/>
    <property type="project" value="UniProtKB-KW"/>
</dbReference>
<evidence type="ECO:0000259" key="5">
    <source>
        <dbReference type="PROSITE" id="PS50931"/>
    </source>
</evidence>
<sequence length="296" mass="32379">MFDPVLLRSFVAVDQHGGFSAAARQLGLRQPTVSGHVAKLERELGRELFLRDTHSVTLTSDGAAMLGFAREILDAQSRAAQYFGGETVTGRIRFGVSEDLVAETLPEILRDFRRDYPRVDLDMSVGLSEEVHARLRRNHLDLAFVKRRPGEQHGRMVFTDRLVWVGPSGATAPAPGEPIPVVTYLPPSLTRDAALSTLDRAGLTHRIACTTKGQLGLRAAVLAGLGFAVHSESLLPADLYPVHGLPSPGTTEFVLISTARRAASAPERALTRAIVENIDRLRFPRRDAGTPFRHQI</sequence>
<reference evidence="8 9" key="1">
    <citation type="submission" date="2020-01" db="EMBL/GenBank/DDBJ databases">
        <title>Genetics and antimicrobial susceptibilities of Nocardia species isolated from the soil; a comparison with species isolated from humans.</title>
        <authorList>
            <person name="Carrasco G."/>
            <person name="Monzon S."/>
            <person name="Sansegundo M."/>
            <person name="Garcia E."/>
            <person name="Garrido N."/>
            <person name="Medina M.J."/>
            <person name="Villalon P."/>
            <person name="Ramirez-Arocha A.C."/>
            <person name="Jimenez P."/>
            <person name="Cuesta I."/>
            <person name="Valdezate S."/>
        </authorList>
    </citation>
    <scope>NUCLEOTIDE SEQUENCE [LARGE SCALE GENOMIC DNA]</scope>
    <source>
        <strain evidence="6 8">CNM20110639</strain>
        <strain evidence="7 9">CNM20110649</strain>
    </source>
</reference>
<evidence type="ECO:0000256" key="4">
    <source>
        <dbReference type="ARBA" id="ARBA00023163"/>
    </source>
</evidence>
<protein>
    <submittedName>
        <fullName evidence="6">LysR family transcriptional regulator</fullName>
    </submittedName>
</protein>
<organism evidence="6 8">
    <name type="scientific">Nocardia cyriacigeorgica</name>
    <dbReference type="NCBI Taxonomy" id="135487"/>
    <lineage>
        <taxon>Bacteria</taxon>
        <taxon>Bacillati</taxon>
        <taxon>Actinomycetota</taxon>
        <taxon>Actinomycetes</taxon>
        <taxon>Mycobacteriales</taxon>
        <taxon>Nocardiaceae</taxon>
        <taxon>Nocardia</taxon>
    </lineage>
</organism>
<evidence type="ECO:0000313" key="7">
    <source>
        <dbReference type="EMBL" id="NEW58467.1"/>
    </source>
</evidence>
<dbReference type="Proteomes" id="UP000470876">
    <property type="component" value="Unassembled WGS sequence"/>
</dbReference>
<dbReference type="SUPFAM" id="SSF46785">
    <property type="entry name" value="Winged helix' DNA-binding domain"/>
    <property type="match status" value="1"/>
</dbReference>
<comment type="similarity">
    <text evidence="1">Belongs to the LysR transcriptional regulatory family.</text>
</comment>
<dbReference type="RefSeq" id="WP_163824014.1">
    <property type="nucleotide sequence ID" value="NZ_JAAGUY010000006.1"/>
</dbReference>
<gene>
    <name evidence="6" type="ORF">GV789_17225</name>
    <name evidence="7" type="ORF">GV794_22880</name>
</gene>
<dbReference type="InterPro" id="IPR050176">
    <property type="entry name" value="LTTR"/>
</dbReference>
<dbReference type="FunFam" id="1.10.10.10:FF:000001">
    <property type="entry name" value="LysR family transcriptional regulator"/>
    <property type="match status" value="1"/>
</dbReference>
<keyword evidence="2" id="KW-0805">Transcription regulation</keyword>
<dbReference type="InterPro" id="IPR036388">
    <property type="entry name" value="WH-like_DNA-bd_sf"/>
</dbReference>
<name>A0A6P1D948_9NOCA</name>
<evidence type="ECO:0000256" key="1">
    <source>
        <dbReference type="ARBA" id="ARBA00009437"/>
    </source>
</evidence>
<dbReference type="InterPro" id="IPR036390">
    <property type="entry name" value="WH_DNA-bd_sf"/>
</dbReference>
<dbReference type="Gene3D" id="3.40.190.10">
    <property type="entry name" value="Periplasmic binding protein-like II"/>
    <property type="match status" value="2"/>
</dbReference>
<dbReference type="AlphaFoldDB" id="A0A6P1D948"/>
<dbReference type="InterPro" id="IPR000847">
    <property type="entry name" value="LysR_HTH_N"/>
</dbReference>
<dbReference type="GO" id="GO:0003700">
    <property type="term" value="F:DNA-binding transcription factor activity"/>
    <property type="evidence" value="ECO:0007669"/>
    <property type="project" value="InterPro"/>
</dbReference>
<dbReference type="PANTHER" id="PTHR30579:SF7">
    <property type="entry name" value="HTH-TYPE TRANSCRIPTIONAL REGULATOR LRHA-RELATED"/>
    <property type="match status" value="1"/>
</dbReference>
<evidence type="ECO:0000256" key="2">
    <source>
        <dbReference type="ARBA" id="ARBA00023015"/>
    </source>
</evidence>
<evidence type="ECO:0000313" key="8">
    <source>
        <dbReference type="Proteomes" id="UP000468928"/>
    </source>
</evidence>
<accession>A0A6P1D948</accession>
<dbReference type="PANTHER" id="PTHR30579">
    <property type="entry name" value="TRANSCRIPTIONAL REGULATOR"/>
    <property type="match status" value="1"/>
</dbReference>
<dbReference type="InterPro" id="IPR005119">
    <property type="entry name" value="LysR_subst-bd"/>
</dbReference>
<comment type="caution">
    <text evidence="6">The sequence shown here is derived from an EMBL/GenBank/DDBJ whole genome shotgun (WGS) entry which is preliminary data.</text>
</comment>
<proteinExistence type="inferred from homology"/>
<dbReference type="EMBL" id="JAAGUX010000055">
    <property type="protein sequence ID" value="NEW58467.1"/>
    <property type="molecule type" value="Genomic_DNA"/>
</dbReference>
<dbReference type="Pfam" id="PF00126">
    <property type="entry name" value="HTH_1"/>
    <property type="match status" value="1"/>
</dbReference>
<evidence type="ECO:0000313" key="9">
    <source>
        <dbReference type="Proteomes" id="UP000470876"/>
    </source>
</evidence>
<keyword evidence="9" id="KW-1185">Reference proteome</keyword>
<feature type="domain" description="HTH lysR-type" evidence="5">
    <location>
        <begin position="2"/>
        <end position="59"/>
    </location>
</feature>
<evidence type="ECO:0000256" key="3">
    <source>
        <dbReference type="ARBA" id="ARBA00023125"/>
    </source>
</evidence>
<dbReference type="Gene3D" id="1.10.10.10">
    <property type="entry name" value="Winged helix-like DNA-binding domain superfamily/Winged helix DNA-binding domain"/>
    <property type="match status" value="1"/>
</dbReference>
<dbReference type="EMBL" id="JAAGUZ010000044">
    <property type="protein sequence ID" value="NEW46179.1"/>
    <property type="molecule type" value="Genomic_DNA"/>
</dbReference>
<keyword evidence="4" id="KW-0804">Transcription</keyword>
<dbReference type="PRINTS" id="PR00039">
    <property type="entry name" value="HTHLYSR"/>
</dbReference>
<dbReference type="Pfam" id="PF03466">
    <property type="entry name" value="LysR_substrate"/>
    <property type="match status" value="1"/>
</dbReference>
<keyword evidence="3" id="KW-0238">DNA-binding</keyword>
<dbReference type="SUPFAM" id="SSF53850">
    <property type="entry name" value="Periplasmic binding protein-like II"/>
    <property type="match status" value="1"/>
</dbReference>
<dbReference type="PROSITE" id="PS50931">
    <property type="entry name" value="HTH_LYSR"/>
    <property type="match status" value="1"/>
</dbReference>
<dbReference type="Proteomes" id="UP000468928">
    <property type="component" value="Unassembled WGS sequence"/>
</dbReference>